<dbReference type="SUPFAM" id="SSF53720">
    <property type="entry name" value="ALDH-like"/>
    <property type="match status" value="1"/>
</dbReference>
<dbReference type="PROSITE" id="PS00070">
    <property type="entry name" value="ALDEHYDE_DEHYDR_CYS"/>
    <property type="match status" value="1"/>
</dbReference>
<evidence type="ECO:0000313" key="7">
    <source>
        <dbReference type="Proteomes" id="UP000580250"/>
    </source>
</evidence>
<reference evidence="6 7" key="1">
    <citation type="submission" date="2020-08" db="EMBL/GenBank/DDBJ databases">
        <authorList>
            <person name="Koutsovoulos G."/>
            <person name="Danchin GJ E."/>
        </authorList>
    </citation>
    <scope>NUCLEOTIDE SEQUENCE [LARGE SCALE GENOMIC DNA]</scope>
</reference>
<proteinExistence type="inferred from homology"/>
<dbReference type="FunFam" id="3.40.605.10:FF:000026">
    <property type="entry name" value="Aldehyde dehydrogenase, putative"/>
    <property type="match status" value="1"/>
</dbReference>
<dbReference type="InterPro" id="IPR016161">
    <property type="entry name" value="Ald_DH/histidinol_DH"/>
</dbReference>
<dbReference type="GO" id="GO:0016620">
    <property type="term" value="F:oxidoreductase activity, acting on the aldehyde or oxo group of donors, NAD or NADP as acceptor"/>
    <property type="evidence" value="ECO:0007669"/>
    <property type="project" value="InterPro"/>
</dbReference>
<dbReference type="FunFam" id="3.40.309.10:FF:000001">
    <property type="entry name" value="Mitochondrial aldehyde dehydrogenase 2"/>
    <property type="match status" value="1"/>
</dbReference>
<gene>
    <name evidence="6" type="ORF">MENT_LOCUS17657</name>
</gene>
<comment type="caution">
    <text evidence="6">The sequence shown here is derived from an EMBL/GenBank/DDBJ whole genome shotgun (WGS) entry which is preliminary data.</text>
</comment>
<protein>
    <recommendedName>
        <fullName evidence="5">Aldehyde dehydrogenase domain-containing protein</fullName>
    </recommendedName>
</protein>
<dbReference type="OrthoDB" id="310895at2759"/>
<accession>A0A6V7UWH3</accession>
<evidence type="ECO:0000256" key="2">
    <source>
        <dbReference type="ARBA" id="ARBA00023002"/>
    </source>
</evidence>
<dbReference type="Gene3D" id="3.40.605.10">
    <property type="entry name" value="Aldehyde Dehydrogenase, Chain A, domain 1"/>
    <property type="match status" value="2"/>
</dbReference>
<sequence length="497" mass="54537">MQRILNKNACKILTYSSIRGFASAIKIPSPKPVWEDNPKFTQIFINNEWVNSKSGRTFPTINPSTKTKIAEVQEGDRADIDAAVKAACDAFKLGSEWRRMDASSRGHLLNKLASLIERDAVELASFETLDNGKPYKDAYLADLPLSIAVYRYYAGWADKNHGKTIPIGGDYFCYTRHEPVGVVGQIIPWNFPLLMQAWKLAPALAMGNTAGFPPGVVNIVPGYGPTAGKAIATHPKVDKVAFTGSTEVGLQVKRECSEANLKRITLELGGKSPNIIFSDADMPLAVEQAAFGLFFNQGQCCCAGSRTFVESKIYDEFVERSKRVAYWATLSVNHGPQIDGDQETKILRLIEQGKKEGAKLVTGGGKFVGKEANNGYFIQPTIFSDVKSEMKIAQEEIFGPVMSIIKFDDLKDLVEKANETCYGLAAGVVTRDMDKALYIANNIRAGTVWVNCYDVFDAAAPFGGYKMSGIGRELGEYGLEPYTEVKTVTIKVPQKNS</sequence>
<keyword evidence="2 4" id="KW-0560">Oxidoreductase</keyword>
<dbReference type="PANTHER" id="PTHR11699">
    <property type="entry name" value="ALDEHYDE DEHYDROGENASE-RELATED"/>
    <property type="match status" value="1"/>
</dbReference>
<evidence type="ECO:0000256" key="1">
    <source>
        <dbReference type="ARBA" id="ARBA00009986"/>
    </source>
</evidence>
<evidence type="ECO:0000313" key="6">
    <source>
        <dbReference type="EMBL" id="CAD2166179.1"/>
    </source>
</evidence>
<name>A0A6V7UWH3_MELEN</name>
<evidence type="ECO:0000259" key="5">
    <source>
        <dbReference type="Pfam" id="PF00171"/>
    </source>
</evidence>
<dbReference type="PROSITE" id="PS00687">
    <property type="entry name" value="ALDEHYDE_DEHYDR_GLU"/>
    <property type="match status" value="1"/>
</dbReference>
<dbReference type="Proteomes" id="UP000580250">
    <property type="component" value="Unassembled WGS sequence"/>
</dbReference>
<feature type="domain" description="Aldehyde dehydrogenase" evidence="5">
    <location>
        <begin position="49"/>
        <end position="209"/>
    </location>
</feature>
<dbReference type="Pfam" id="PF00171">
    <property type="entry name" value="Aldedh"/>
    <property type="match status" value="2"/>
</dbReference>
<dbReference type="InterPro" id="IPR016163">
    <property type="entry name" value="Ald_DH_C"/>
</dbReference>
<dbReference type="EMBL" id="CAJEWN010000115">
    <property type="protein sequence ID" value="CAD2166179.1"/>
    <property type="molecule type" value="Genomic_DNA"/>
</dbReference>
<dbReference type="Gene3D" id="3.40.309.10">
    <property type="entry name" value="Aldehyde Dehydrogenase, Chain A, domain 2"/>
    <property type="match status" value="1"/>
</dbReference>
<feature type="domain" description="Aldehyde dehydrogenase" evidence="5">
    <location>
        <begin position="210"/>
        <end position="488"/>
    </location>
</feature>
<dbReference type="AlphaFoldDB" id="A0A6V7UWH3"/>
<evidence type="ECO:0000256" key="4">
    <source>
        <dbReference type="RuleBase" id="RU003345"/>
    </source>
</evidence>
<dbReference type="InterPro" id="IPR016160">
    <property type="entry name" value="Ald_DH_CS_CYS"/>
</dbReference>
<dbReference type="FunFam" id="3.40.605.10:FF:000050">
    <property type="entry name" value="Aldehyde dehydrogenase, mitochondrial"/>
    <property type="match status" value="1"/>
</dbReference>
<dbReference type="InterPro" id="IPR015590">
    <property type="entry name" value="Aldehyde_DH_dom"/>
</dbReference>
<dbReference type="InterPro" id="IPR016162">
    <property type="entry name" value="Ald_DH_N"/>
</dbReference>
<comment type="similarity">
    <text evidence="1 4">Belongs to the aldehyde dehydrogenase family.</text>
</comment>
<evidence type="ECO:0000256" key="3">
    <source>
        <dbReference type="PROSITE-ProRule" id="PRU10007"/>
    </source>
</evidence>
<feature type="active site" evidence="3">
    <location>
        <position position="267"/>
    </location>
</feature>
<dbReference type="InterPro" id="IPR029510">
    <property type="entry name" value="Ald_DH_CS_GLU"/>
</dbReference>
<organism evidence="6 7">
    <name type="scientific">Meloidogyne enterolobii</name>
    <name type="common">Root-knot nematode worm</name>
    <name type="synonym">Meloidogyne mayaguensis</name>
    <dbReference type="NCBI Taxonomy" id="390850"/>
    <lineage>
        <taxon>Eukaryota</taxon>
        <taxon>Metazoa</taxon>
        <taxon>Ecdysozoa</taxon>
        <taxon>Nematoda</taxon>
        <taxon>Chromadorea</taxon>
        <taxon>Rhabditida</taxon>
        <taxon>Tylenchina</taxon>
        <taxon>Tylenchomorpha</taxon>
        <taxon>Tylenchoidea</taxon>
        <taxon>Meloidogynidae</taxon>
        <taxon>Meloidogyninae</taxon>
        <taxon>Meloidogyne</taxon>
    </lineage>
</organism>